<sequence>RLPPKFSKSGVPFAYKIGMNIYMLLILNSVYGSTHWRRNEGQLHHQRRSLIHLARPHYFLEFLEQERLMQELYSSEEEMVRLGEELRKREKKDDPMIEEKLMRTDEDCKMAQADLKTNYFASEYPAALFPEFEEHVSLEAQAHAPWIADKSCHSEEIPNCKAIYNLEYSPYAFEHLEGMQNRRDLSMSPSKENFIRITQLIFYSNLVSNVDTIKGLDTIQARECFLYNNMNHPHQAVREMVSLHYFAVVHWMHLGNAPYAMECMRTLLHYSSTHHLMHHSNVDWWPMVLSLFGNLLSLTQQYEDASTVLELARLHSTSYAQLTVTTAALGDSYALSANFSRAIPLYSETYELLMKSHDNSNKVGHTFRLREDEIRRKRASLLCNTKIRSELEAQYVNLQEYLRDGEKYHSGSVRNEKNMKLLKTRIANKSTVGEDNLIYDQLMYGYNPYRNCMIVTEGRGKIAQLRCSVTNIKEYDASISKSREKTMKNANQKWNGTAWKQLSFFTRDRSYPKKLVQFSGTEMDEGHIPPKYPLSTSLLSSVDSFWRRVDWPSSNDCDALVFPSDFSSVQAIPQMFVNPEEKGFIVSEILTKMLSLEVEGEHPLPWEEPVCTETIHHTRLTHLRGINATLALSRSNRWKETELSGILVRLAERRMDEAEMGQRIKTLIQYNIGPAWISRNLAALYWRVVGHPSRAITCLLAALQYSETHRDVALFQLASVLLRTTTLKRDVAVLLSLAINAAPEQPQSHYLLGRVYLVMNEIDKGVGSLKGALDRNPFHYSTHNDLLTLVCRGQPSKPGVRLRFPSICCSPSNQDAVCVKTTSGDHCFGMSFTEENQAKTSLVYTRCNRQYTGFSYKPPPLLSILSPFLPLFTMVGKREENYLMDESEGVQLIHSEEIPLDYGGPEAYISYTPHEWYKSAKRSLVYAVEEEEEEDEIELEIEYNQPIIPHKPLSLLWISSKSEMLRYDIPLPEIMPIPSMSLIRTGLGRFPPPRTSEQMCSGVPKLEYLLDTQVSTFLSVSAKGADVEKYIDVLSTLPRGLSSLSPDCPNPPFNPFKTLDHLPFSALSDQFLFYKPEKALTEHLLKIGRKETVEGMGARLGQAIRAASMGRDEQEMWLPAVVSALYWRVVGDSEKAVQCLRLALATSPPNMRDVALVSLANVCHQAGLLHSALVTAGAALDVSPSIVSIHFTIANIYSSMGDFERALNFYYSTIALQSTFEPAKERVRAIYCFNEGEKYNRHLLI</sequence>
<dbReference type="SMART" id="SM00028">
    <property type="entry name" value="TPR"/>
    <property type="match status" value="5"/>
</dbReference>
<accession>A0AAN5D9Y2</accession>
<dbReference type="InterPro" id="IPR019734">
    <property type="entry name" value="TPR_rpt"/>
</dbReference>
<dbReference type="GO" id="GO:0030041">
    <property type="term" value="P:actin filament polymerization"/>
    <property type="evidence" value="ECO:0007669"/>
    <property type="project" value="TreeGrafter"/>
</dbReference>
<evidence type="ECO:0008006" key="4">
    <source>
        <dbReference type="Google" id="ProtNLM"/>
    </source>
</evidence>
<name>A0AAN5D9Y2_9BILA</name>
<feature type="repeat" description="TPR" evidence="1">
    <location>
        <begin position="746"/>
        <end position="779"/>
    </location>
</feature>
<dbReference type="InterPro" id="IPR011990">
    <property type="entry name" value="TPR-like_helical_dom_sf"/>
</dbReference>
<feature type="repeat" description="TPR" evidence="1">
    <location>
        <begin position="1187"/>
        <end position="1220"/>
    </location>
</feature>
<dbReference type="GO" id="GO:0005737">
    <property type="term" value="C:cytoplasm"/>
    <property type="evidence" value="ECO:0007669"/>
    <property type="project" value="TreeGrafter"/>
</dbReference>
<protein>
    <recommendedName>
        <fullName evidence="4">Anaphase-promoting complex subunit 3 protein</fullName>
    </recommendedName>
</protein>
<evidence type="ECO:0000313" key="3">
    <source>
        <dbReference type="Proteomes" id="UP001328107"/>
    </source>
</evidence>
<reference evidence="3" key="1">
    <citation type="submission" date="2022-10" db="EMBL/GenBank/DDBJ databases">
        <title>Genome assembly of Pristionchus species.</title>
        <authorList>
            <person name="Yoshida K."/>
            <person name="Sommer R.J."/>
        </authorList>
    </citation>
    <scope>NUCLEOTIDE SEQUENCE [LARGE SCALE GENOMIC DNA]</scope>
    <source>
        <strain evidence="3">RS5460</strain>
    </source>
</reference>
<organism evidence="2 3">
    <name type="scientific">Pristionchus mayeri</name>
    <dbReference type="NCBI Taxonomy" id="1317129"/>
    <lineage>
        <taxon>Eukaryota</taxon>
        <taxon>Metazoa</taxon>
        <taxon>Ecdysozoa</taxon>
        <taxon>Nematoda</taxon>
        <taxon>Chromadorea</taxon>
        <taxon>Rhabditida</taxon>
        <taxon>Rhabditina</taxon>
        <taxon>Diplogasteromorpha</taxon>
        <taxon>Diplogasteroidea</taxon>
        <taxon>Neodiplogasteridae</taxon>
        <taxon>Pristionchus</taxon>
    </lineage>
</organism>
<dbReference type="GO" id="GO:0015629">
    <property type="term" value="C:actin cytoskeleton"/>
    <property type="evidence" value="ECO:0007669"/>
    <property type="project" value="TreeGrafter"/>
</dbReference>
<dbReference type="PROSITE" id="PS50005">
    <property type="entry name" value="TPR"/>
    <property type="match status" value="2"/>
</dbReference>
<evidence type="ECO:0000256" key="1">
    <source>
        <dbReference type="PROSITE-ProRule" id="PRU00339"/>
    </source>
</evidence>
<dbReference type="Proteomes" id="UP001328107">
    <property type="component" value="Unassembled WGS sequence"/>
</dbReference>
<dbReference type="InterPro" id="IPR052630">
    <property type="entry name" value="TTC17"/>
</dbReference>
<proteinExistence type="predicted"/>
<keyword evidence="3" id="KW-1185">Reference proteome</keyword>
<dbReference type="PANTHER" id="PTHR16091:SF1">
    <property type="entry name" value="TETRATRICOPEPTIDE REPEAT PROTEIN 17"/>
    <property type="match status" value="1"/>
</dbReference>
<feature type="non-terminal residue" evidence="2">
    <location>
        <position position="1"/>
    </location>
</feature>
<keyword evidence="1" id="KW-0802">TPR repeat</keyword>
<evidence type="ECO:0000313" key="2">
    <source>
        <dbReference type="EMBL" id="GMR59171.1"/>
    </source>
</evidence>
<dbReference type="AlphaFoldDB" id="A0AAN5D9Y2"/>
<dbReference type="PANTHER" id="PTHR16091">
    <property type="entry name" value="TTC17 PROTEIN"/>
    <property type="match status" value="1"/>
</dbReference>
<dbReference type="FunFam" id="1.25.40.10:FF:000973">
    <property type="entry name" value="Anaphase-promoting complex subunit 3 protein"/>
    <property type="match status" value="1"/>
</dbReference>
<dbReference type="Gene3D" id="1.25.40.10">
    <property type="entry name" value="Tetratricopeptide repeat domain"/>
    <property type="match status" value="2"/>
</dbReference>
<dbReference type="EMBL" id="BTRK01000006">
    <property type="protein sequence ID" value="GMR59171.1"/>
    <property type="molecule type" value="Genomic_DNA"/>
</dbReference>
<dbReference type="Pfam" id="PF13181">
    <property type="entry name" value="TPR_8"/>
    <property type="match status" value="1"/>
</dbReference>
<comment type="caution">
    <text evidence="2">The sequence shown here is derived from an EMBL/GenBank/DDBJ whole genome shotgun (WGS) entry which is preliminary data.</text>
</comment>
<gene>
    <name evidence="2" type="ORF">PMAYCL1PPCAC_29366</name>
</gene>
<dbReference type="SUPFAM" id="SSF48452">
    <property type="entry name" value="TPR-like"/>
    <property type="match status" value="2"/>
</dbReference>